<proteinExistence type="predicted"/>
<evidence type="ECO:0000313" key="3">
    <source>
        <dbReference type="Proteomes" id="UP000825078"/>
    </source>
</evidence>
<dbReference type="Proteomes" id="UP000825078">
    <property type="component" value="Chromosome"/>
</dbReference>
<organism evidence="2 3">
    <name type="scientific">Shewanella algae</name>
    <dbReference type="NCBI Taxonomy" id="38313"/>
    <lineage>
        <taxon>Bacteria</taxon>
        <taxon>Pseudomonadati</taxon>
        <taxon>Pseudomonadota</taxon>
        <taxon>Gammaproteobacteria</taxon>
        <taxon>Alteromonadales</taxon>
        <taxon>Shewanellaceae</taxon>
        <taxon>Shewanella</taxon>
    </lineage>
</organism>
<dbReference type="AlphaFoldDB" id="A0AAD1NMX2"/>
<dbReference type="PROSITE" id="PS51750">
    <property type="entry name" value="BRO_N"/>
    <property type="match status" value="1"/>
</dbReference>
<protein>
    <recommendedName>
        <fullName evidence="1">Bro-N domain-containing protein</fullName>
    </recommendedName>
</protein>
<sequence>MAKDVAEALGYGRDAAAPRKVISNIVANHCPNRIQITRKDVSYETQDTFGKAPSLSIIPESDLYRLVMRSNLPSAQAFQDWVCGTVLPAIRKDGAYIMGEEKGINGK</sequence>
<accession>A0AAD1NMX2</accession>
<reference evidence="2" key="1">
    <citation type="submission" date="2021-05" db="EMBL/GenBank/DDBJ databases">
        <title>Molecular characterization for Shewanella algae harboring chromosomal blaOXA-55-like strains isolated from clinical and environment sample.</title>
        <authorList>
            <person name="Ohama Y."/>
            <person name="Aoki K."/>
            <person name="Harada S."/>
            <person name="Moriya K."/>
            <person name="Ishii Y."/>
            <person name="Tateda K."/>
        </authorList>
    </citation>
    <scope>NUCLEOTIDE SEQUENCE</scope>
    <source>
        <strain evidence="2">TUM17379</strain>
    </source>
</reference>
<evidence type="ECO:0000259" key="1">
    <source>
        <dbReference type="PROSITE" id="PS51750"/>
    </source>
</evidence>
<feature type="domain" description="Bro-N" evidence="1">
    <location>
        <begin position="1"/>
        <end position="94"/>
    </location>
</feature>
<dbReference type="SMART" id="SM01040">
    <property type="entry name" value="Bro-N"/>
    <property type="match status" value="1"/>
</dbReference>
<gene>
    <name evidence="2" type="ORF">TUM17379_26210</name>
</gene>
<evidence type="ECO:0000313" key="2">
    <source>
        <dbReference type="EMBL" id="BCV45603.1"/>
    </source>
</evidence>
<name>A0AAD1NMX2_9GAMM</name>
<dbReference type="Pfam" id="PF02498">
    <property type="entry name" value="Bro-N"/>
    <property type="match status" value="1"/>
</dbReference>
<dbReference type="InterPro" id="IPR003497">
    <property type="entry name" value="BRO_N_domain"/>
</dbReference>
<dbReference type="EMBL" id="AP024613">
    <property type="protein sequence ID" value="BCV45603.1"/>
    <property type="molecule type" value="Genomic_DNA"/>
</dbReference>